<accession>A0ABY8B6Q7</accession>
<evidence type="ECO:0000313" key="1">
    <source>
        <dbReference type="EMBL" id="WEF31565.1"/>
    </source>
</evidence>
<keyword evidence="2" id="KW-1185">Reference proteome</keyword>
<protein>
    <submittedName>
        <fullName evidence="1">Uncharacterized protein</fullName>
    </submittedName>
</protein>
<dbReference type="RefSeq" id="WP_277414336.1">
    <property type="nucleotide sequence ID" value="NZ_CP119083.1"/>
</dbReference>
<proteinExistence type="predicted"/>
<evidence type="ECO:0000313" key="2">
    <source>
        <dbReference type="Proteomes" id="UP001216510"/>
    </source>
</evidence>
<dbReference type="EMBL" id="CP119083">
    <property type="protein sequence ID" value="WEF31565.1"/>
    <property type="molecule type" value="Genomic_DNA"/>
</dbReference>
<reference evidence="1 2" key="1">
    <citation type="submission" date="2023-02" db="EMBL/GenBank/DDBJ databases">
        <title>Gemone sequence of Telluria chitinolytica ACM 3522T.</title>
        <authorList>
            <person name="Frediansyah A."/>
            <person name="Miess H."/>
            <person name="Gross H."/>
        </authorList>
    </citation>
    <scope>NUCLEOTIDE SEQUENCE [LARGE SCALE GENOMIC DNA]</scope>
    <source>
        <strain evidence="1 2">ACM 3522</strain>
    </source>
</reference>
<dbReference type="Proteomes" id="UP001216510">
    <property type="component" value="Chromosome"/>
</dbReference>
<name>A0ABY8B6Q7_9BURK</name>
<organism evidence="1 2">
    <name type="scientific">Pseudoduganella chitinolytica</name>
    <dbReference type="NCBI Taxonomy" id="34070"/>
    <lineage>
        <taxon>Bacteria</taxon>
        <taxon>Pseudomonadati</taxon>
        <taxon>Pseudomonadota</taxon>
        <taxon>Betaproteobacteria</taxon>
        <taxon>Burkholderiales</taxon>
        <taxon>Oxalobacteraceae</taxon>
        <taxon>Telluria group</taxon>
        <taxon>Pseudoduganella</taxon>
    </lineage>
</organism>
<sequence length="572" mass="61875">MIDVSWLDENASALLFGAGSPHVPVTLQRLRHARVLWLNQQVAADDLAYAAAGGTPAAYERHLLSRCAYAVPVPGSAFDAADTVTAHADRYGGPGIGLNGGSGRAAVVGGYHVKGIGRTPLVSALTDASHASGGAYLEEAVRETIFAEVVRNEFPHSAVPVLAILDTGLTQDWGTVRERRVLVVRPCFLRPAHLVRAVPFYSGNPTEGSQDSARVRHMFDAGTTLLGKAQLVERCTALWTKWAEQLAYSFVHRLPHGSNTISNVCLDGKLVDFGATSAVPSWADTATMLARVPFEALRTMLPRVLRSDAYYYARHLDAALGTEALLDALCAQVEQSFRRTTVIEVLRLAGVDRAVAVRYADMADWWHLAQGLIAECQREEVELVERGAPRHRPWQFAQLWSSHVPHALRPLRDALEGIVPPAQRERAALRCARFASTRHGLLRERVKPVLQRHLDPAGVGAVPPRRDIEDIICARVAANRRDPGGDVADAVCIGFAAGVSISYALYQGTGGTMFAIDPRAPDVRHPIAGWTPASLQFADPARPPFAGAVALRPVPDHQAAQAPLTSTEMEQA</sequence>
<gene>
    <name evidence="1" type="ORF">PX653_19160</name>
</gene>